<dbReference type="PANTHER" id="PTHR37299">
    <property type="entry name" value="TRANSCRIPTIONAL REGULATOR-RELATED"/>
    <property type="match status" value="1"/>
</dbReference>
<dbReference type="SUPFAM" id="SSF52172">
    <property type="entry name" value="CheY-like"/>
    <property type="match status" value="1"/>
</dbReference>
<evidence type="ECO:0000313" key="5">
    <source>
        <dbReference type="Proteomes" id="UP000293162"/>
    </source>
</evidence>
<feature type="modified residue" description="4-aspartylphosphate" evidence="1">
    <location>
        <position position="56"/>
    </location>
</feature>
<dbReference type="Pfam" id="PF00072">
    <property type="entry name" value="Response_reg"/>
    <property type="match status" value="1"/>
</dbReference>
<dbReference type="InterPro" id="IPR046947">
    <property type="entry name" value="LytR-like"/>
</dbReference>
<dbReference type="RefSeq" id="WP_130020596.1">
    <property type="nucleotide sequence ID" value="NZ_SEWF01000010.1"/>
</dbReference>
<dbReference type="GO" id="GO:0003677">
    <property type="term" value="F:DNA binding"/>
    <property type="evidence" value="ECO:0007669"/>
    <property type="project" value="InterPro"/>
</dbReference>
<dbReference type="AlphaFoldDB" id="A0A4Q5M1V3"/>
<dbReference type="PROSITE" id="PS50110">
    <property type="entry name" value="RESPONSE_REGULATORY"/>
    <property type="match status" value="1"/>
</dbReference>
<gene>
    <name evidence="4" type="ORF">EWM59_08820</name>
</gene>
<dbReference type="GO" id="GO:0000156">
    <property type="term" value="F:phosphorelay response regulator activity"/>
    <property type="evidence" value="ECO:0007669"/>
    <property type="project" value="InterPro"/>
</dbReference>
<dbReference type="Proteomes" id="UP000293162">
    <property type="component" value="Unassembled WGS sequence"/>
</dbReference>
<dbReference type="Pfam" id="PF04397">
    <property type="entry name" value="LytTR"/>
    <property type="match status" value="1"/>
</dbReference>
<dbReference type="EMBL" id="SEWF01000010">
    <property type="protein sequence ID" value="RYU95989.1"/>
    <property type="molecule type" value="Genomic_DNA"/>
</dbReference>
<proteinExistence type="predicted"/>
<dbReference type="InterPro" id="IPR001789">
    <property type="entry name" value="Sig_transdc_resp-reg_receiver"/>
</dbReference>
<accession>A0A4Q5M1V3</accession>
<comment type="caution">
    <text evidence="4">The sequence shown here is derived from an EMBL/GenBank/DDBJ whole genome shotgun (WGS) entry which is preliminary data.</text>
</comment>
<protein>
    <submittedName>
        <fullName evidence="4">Response regulator transcription factor</fullName>
    </submittedName>
</protein>
<sequence>MYKAIIVDDENRSVETLSSIIYLFCSSEIEVIGTANSIQEAYQLIQEKSPDIVFLDVEMPHGSGFDLLEKFTNPKFEVIFTTGFDHYAVTAIKFSALDYLLKPINIEELKQAIAKAKDRIEKKNNQQNFDHLIQNLRNPRDKTNKIPLPILNGFQFVPVNNIIYCEADEDYTHIYLNDNQKITVSKSIKDFEDLLASYDFFRIHHSFLVNRDYIKRYTKGEGGTITTEQGTELPVSRRRKSEFLEWLSNI</sequence>
<dbReference type="SMART" id="SM00448">
    <property type="entry name" value="REC"/>
    <property type="match status" value="1"/>
</dbReference>
<feature type="domain" description="Response regulatory" evidence="2">
    <location>
        <begin position="3"/>
        <end position="117"/>
    </location>
</feature>
<dbReference type="InterPro" id="IPR007492">
    <property type="entry name" value="LytTR_DNA-bd_dom"/>
</dbReference>
<feature type="domain" description="HTH LytTR-type" evidence="3">
    <location>
        <begin position="146"/>
        <end position="249"/>
    </location>
</feature>
<keyword evidence="5" id="KW-1185">Reference proteome</keyword>
<keyword evidence="1" id="KW-0597">Phosphoprotein</keyword>
<dbReference type="PANTHER" id="PTHR37299:SF1">
    <property type="entry name" value="STAGE 0 SPORULATION PROTEIN A HOMOLOG"/>
    <property type="match status" value="1"/>
</dbReference>
<evidence type="ECO:0000256" key="1">
    <source>
        <dbReference type="PROSITE-ProRule" id="PRU00169"/>
    </source>
</evidence>
<organism evidence="4 5">
    <name type="scientific">Emticicia agri</name>
    <dbReference type="NCBI Taxonomy" id="2492393"/>
    <lineage>
        <taxon>Bacteria</taxon>
        <taxon>Pseudomonadati</taxon>
        <taxon>Bacteroidota</taxon>
        <taxon>Cytophagia</taxon>
        <taxon>Cytophagales</taxon>
        <taxon>Leadbetterellaceae</taxon>
        <taxon>Emticicia</taxon>
    </lineage>
</organism>
<dbReference type="SMART" id="SM00850">
    <property type="entry name" value="LytTR"/>
    <property type="match status" value="1"/>
</dbReference>
<evidence type="ECO:0000259" key="2">
    <source>
        <dbReference type="PROSITE" id="PS50110"/>
    </source>
</evidence>
<name>A0A4Q5M1V3_9BACT</name>
<dbReference type="CDD" id="cd17536">
    <property type="entry name" value="REC_YesN-like"/>
    <property type="match status" value="1"/>
</dbReference>
<evidence type="ECO:0000313" key="4">
    <source>
        <dbReference type="EMBL" id="RYU95989.1"/>
    </source>
</evidence>
<evidence type="ECO:0000259" key="3">
    <source>
        <dbReference type="PROSITE" id="PS50930"/>
    </source>
</evidence>
<reference evidence="4 5" key="1">
    <citation type="submission" date="2019-02" db="EMBL/GenBank/DDBJ databases">
        <title>Bacterial novel species Emticicia sp. 17J42-9 isolated from soil.</title>
        <authorList>
            <person name="Jung H.-Y."/>
        </authorList>
    </citation>
    <scope>NUCLEOTIDE SEQUENCE [LARGE SCALE GENOMIC DNA]</scope>
    <source>
        <strain evidence="4 5">17J42-9</strain>
    </source>
</reference>
<dbReference type="OrthoDB" id="1646880at2"/>
<dbReference type="Gene3D" id="3.40.50.2300">
    <property type="match status" value="1"/>
</dbReference>
<dbReference type="InterPro" id="IPR011006">
    <property type="entry name" value="CheY-like_superfamily"/>
</dbReference>
<dbReference type="PROSITE" id="PS50930">
    <property type="entry name" value="HTH_LYTTR"/>
    <property type="match status" value="1"/>
</dbReference>
<dbReference type="Gene3D" id="2.40.50.1020">
    <property type="entry name" value="LytTr DNA-binding domain"/>
    <property type="match status" value="1"/>
</dbReference>